<dbReference type="PANTHER" id="PTHR13847">
    <property type="entry name" value="SARCOSINE DEHYDROGENASE-RELATED"/>
    <property type="match status" value="1"/>
</dbReference>
<gene>
    <name evidence="4" type="ORF">GRI39_10195</name>
</gene>
<dbReference type="SUPFAM" id="SSF54373">
    <property type="entry name" value="FAD-linked reductases, C-terminal domain"/>
    <property type="match status" value="1"/>
</dbReference>
<keyword evidence="2" id="KW-0560">Oxidoreductase</keyword>
<evidence type="ECO:0000259" key="3">
    <source>
        <dbReference type="Pfam" id="PF01266"/>
    </source>
</evidence>
<organism evidence="4 5">
    <name type="scientific">Altericroceibacterium indicum</name>
    <dbReference type="NCBI Taxonomy" id="374177"/>
    <lineage>
        <taxon>Bacteria</taxon>
        <taxon>Pseudomonadati</taxon>
        <taxon>Pseudomonadota</taxon>
        <taxon>Alphaproteobacteria</taxon>
        <taxon>Sphingomonadales</taxon>
        <taxon>Erythrobacteraceae</taxon>
        <taxon>Altericroceibacterium</taxon>
    </lineage>
</organism>
<evidence type="ECO:0000313" key="5">
    <source>
        <dbReference type="Proteomes" id="UP000460561"/>
    </source>
</evidence>
<dbReference type="InterPro" id="IPR006076">
    <property type="entry name" value="FAD-dep_OxRdtase"/>
</dbReference>
<keyword evidence="5" id="KW-1185">Reference proteome</keyword>
<sequence length="406" mass="44898">MAHIIVLGAGITGVTTAYALLERGHEVTVVEKHRYPAMETSFANGGQLSASNAEVWNNWSTILKGLKWMLRSDAPLLVNPRPNYHKYSWMAEFCGQILHYKPNTVETTRLAIAARQHLFHMAKAENIDFDLEKRGILHLYYNPAALKKAELSNALMVEGGLERYPVTPEEMLSIEPALHGQFAGGFFTPSDCTGDIHKFTSGLAKACEKRGARFVFNAPVNGIIASPDHVKVKVATRPDDPIEGDALVICAGVASRHFAHMLGDRVNIYPVKGYSITVSLDDEVSQNAAPTVSLLDEDAKIVTSRLGRQRFRVAGTAEFNGENKDIRADRIAPLVRWCEKLFPDMCTRDVKPWAGLRPMTPSMLPRVGPGKRPHIFYNTGHGHLGWTLSAATAQLVAEQVDQQTRH</sequence>
<evidence type="ECO:0000256" key="2">
    <source>
        <dbReference type="ARBA" id="ARBA00023002"/>
    </source>
</evidence>
<dbReference type="PANTHER" id="PTHR13847:SF280">
    <property type="entry name" value="D-AMINO ACID DEHYDROGENASE"/>
    <property type="match status" value="1"/>
</dbReference>
<dbReference type="Proteomes" id="UP000460561">
    <property type="component" value="Unassembled WGS sequence"/>
</dbReference>
<dbReference type="OrthoDB" id="9805337at2"/>
<dbReference type="InterPro" id="IPR036188">
    <property type="entry name" value="FAD/NAD-bd_sf"/>
</dbReference>
<comment type="caution">
    <text evidence="4">The sequence shown here is derived from an EMBL/GenBank/DDBJ whole genome shotgun (WGS) entry which is preliminary data.</text>
</comment>
<comment type="similarity">
    <text evidence="1">Belongs to the DadA oxidoreductase family.</text>
</comment>
<dbReference type="Gene3D" id="3.50.50.60">
    <property type="entry name" value="FAD/NAD(P)-binding domain"/>
    <property type="match status" value="2"/>
</dbReference>
<dbReference type="AlphaFoldDB" id="A0A845AA80"/>
<dbReference type="Gene3D" id="3.30.9.10">
    <property type="entry name" value="D-Amino Acid Oxidase, subunit A, domain 2"/>
    <property type="match status" value="1"/>
</dbReference>
<dbReference type="GO" id="GO:0008718">
    <property type="term" value="F:D-amino-acid dehydrogenase activity"/>
    <property type="evidence" value="ECO:0007669"/>
    <property type="project" value="TreeGrafter"/>
</dbReference>
<evidence type="ECO:0000256" key="1">
    <source>
        <dbReference type="ARBA" id="ARBA00009410"/>
    </source>
</evidence>
<evidence type="ECO:0000313" key="4">
    <source>
        <dbReference type="EMBL" id="MXP26407.1"/>
    </source>
</evidence>
<dbReference type="EMBL" id="WTYQ01000003">
    <property type="protein sequence ID" value="MXP26407.1"/>
    <property type="molecule type" value="Genomic_DNA"/>
</dbReference>
<accession>A0A845AA80</accession>
<dbReference type="GO" id="GO:0005886">
    <property type="term" value="C:plasma membrane"/>
    <property type="evidence" value="ECO:0007669"/>
    <property type="project" value="TreeGrafter"/>
</dbReference>
<protein>
    <submittedName>
        <fullName evidence="4">D-amino acid dehydrogenase</fullName>
    </submittedName>
</protein>
<dbReference type="SUPFAM" id="SSF51905">
    <property type="entry name" value="FAD/NAD(P)-binding domain"/>
    <property type="match status" value="1"/>
</dbReference>
<name>A0A845AA80_9SPHN</name>
<dbReference type="NCBIfam" id="NF009074">
    <property type="entry name" value="PRK12409.1"/>
    <property type="match status" value="1"/>
</dbReference>
<dbReference type="Pfam" id="PF01266">
    <property type="entry name" value="DAO"/>
    <property type="match status" value="1"/>
</dbReference>
<feature type="domain" description="FAD dependent oxidoreductase" evidence="3">
    <location>
        <begin position="4"/>
        <end position="398"/>
    </location>
</feature>
<dbReference type="GO" id="GO:0005737">
    <property type="term" value="C:cytoplasm"/>
    <property type="evidence" value="ECO:0007669"/>
    <property type="project" value="TreeGrafter"/>
</dbReference>
<dbReference type="RefSeq" id="WP_160739585.1">
    <property type="nucleotide sequence ID" value="NZ_WTYQ01000003.1"/>
</dbReference>
<proteinExistence type="inferred from homology"/>
<dbReference type="GO" id="GO:0055130">
    <property type="term" value="P:D-alanine catabolic process"/>
    <property type="evidence" value="ECO:0007669"/>
    <property type="project" value="TreeGrafter"/>
</dbReference>
<reference evidence="4 5" key="1">
    <citation type="submission" date="2019-12" db="EMBL/GenBank/DDBJ databases">
        <title>Genomic-based taxomic classification of the family Erythrobacteraceae.</title>
        <authorList>
            <person name="Xu L."/>
        </authorList>
    </citation>
    <scope>NUCLEOTIDE SEQUENCE [LARGE SCALE GENOMIC DNA]</scope>
    <source>
        <strain evidence="4 5">DSM 18604</strain>
    </source>
</reference>